<evidence type="ECO:0000313" key="3">
    <source>
        <dbReference type="Proteomes" id="UP001596392"/>
    </source>
</evidence>
<gene>
    <name evidence="2" type="ORF">ACFQO7_10105</name>
</gene>
<name>A0ABW2GVF9_9ACTN</name>
<organism evidence="2 3">
    <name type="scientific">Catellatospora aurea</name>
    <dbReference type="NCBI Taxonomy" id="1337874"/>
    <lineage>
        <taxon>Bacteria</taxon>
        <taxon>Bacillati</taxon>
        <taxon>Actinomycetota</taxon>
        <taxon>Actinomycetes</taxon>
        <taxon>Micromonosporales</taxon>
        <taxon>Micromonosporaceae</taxon>
        <taxon>Catellatospora</taxon>
    </lineage>
</organism>
<evidence type="ECO:0000259" key="1">
    <source>
        <dbReference type="Pfam" id="PF13569"/>
    </source>
</evidence>
<accession>A0ABW2GVF9</accession>
<dbReference type="Proteomes" id="UP001596392">
    <property type="component" value="Unassembled WGS sequence"/>
</dbReference>
<dbReference type="InterPro" id="IPR025406">
    <property type="entry name" value="DUF4132"/>
</dbReference>
<dbReference type="EMBL" id="JBHTAC010000008">
    <property type="protein sequence ID" value="MFC7242830.1"/>
    <property type="molecule type" value="Genomic_DNA"/>
</dbReference>
<dbReference type="RefSeq" id="WP_376806114.1">
    <property type="nucleotide sequence ID" value="NZ_JBHTAC010000008.1"/>
</dbReference>
<dbReference type="Pfam" id="PF13569">
    <property type="entry name" value="DUF4132"/>
    <property type="match status" value="1"/>
</dbReference>
<reference evidence="3" key="1">
    <citation type="journal article" date="2019" name="Int. J. Syst. Evol. Microbiol.">
        <title>The Global Catalogue of Microorganisms (GCM) 10K type strain sequencing project: providing services to taxonomists for standard genome sequencing and annotation.</title>
        <authorList>
            <consortium name="The Broad Institute Genomics Platform"/>
            <consortium name="The Broad Institute Genome Sequencing Center for Infectious Disease"/>
            <person name="Wu L."/>
            <person name="Ma J."/>
        </authorList>
    </citation>
    <scope>NUCLEOTIDE SEQUENCE [LARGE SCALE GENOMIC DNA]</scope>
    <source>
        <strain evidence="3">CGMCC 1.9106</strain>
    </source>
</reference>
<comment type="caution">
    <text evidence="2">The sequence shown here is derived from an EMBL/GenBank/DDBJ whole genome shotgun (WGS) entry which is preliminary data.</text>
</comment>
<sequence>MNGDTTTGWLPAGSGYEVALSSGRIVARNAQDVRLKAMPAALKDDRAVAGLRQLRDWLARHEAQVRADVERWMVHSLPVTARLLATVWADDAWRAELRDLIVTPYGADGPDLARAGFLRDVDPDRGVGVVDLDGESAWLSAERFTVPHPVLLADLDELREFAVELNMGSSQLFRDVHGKPADAAGQAAVIAAYEGAHYAQQRLLTSRAIALGYPVRGGTVRCRIWEDGRSIDATVWAGESYPGEPAWTGALQFADAQGRAMPTADVPPIAWSEGVRLAAALHAGRTVTEEES</sequence>
<proteinExistence type="predicted"/>
<evidence type="ECO:0000313" key="2">
    <source>
        <dbReference type="EMBL" id="MFC7242830.1"/>
    </source>
</evidence>
<feature type="domain" description="DUF4132" evidence="1">
    <location>
        <begin position="34"/>
        <end position="208"/>
    </location>
</feature>
<protein>
    <submittedName>
        <fullName evidence="2">DUF4132 domain-containing protein</fullName>
    </submittedName>
</protein>
<keyword evidence="3" id="KW-1185">Reference proteome</keyword>